<gene>
    <name evidence="1" type="ORF">NADFUDRAFT_49438</name>
</gene>
<protein>
    <recommendedName>
        <fullName evidence="3">F-box domain-containing protein</fullName>
    </recommendedName>
</protein>
<evidence type="ECO:0000313" key="1">
    <source>
        <dbReference type="EMBL" id="ODQ66987.1"/>
    </source>
</evidence>
<reference evidence="1 2" key="1">
    <citation type="journal article" date="2016" name="Proc. Natl. Acad. Sci. U.S.A.">
        <title>Comparative genomics of biotechnologically important yeasts.</title>
        <authorList>
            <person name="Riley R."/>
            <person name="Haridas S."/>
            <person name="Wolfe K.H."/>
            <person name="Lopes M.R."/>
            <person name="Hittinger C.T."/>
            <person name="Goeker M."/>
            <person name="Salamov A.A."/>
            <person name="Wisecaver J.H."/>
            <person name="Long T.M."/>
            <person name="Calvey C.H."/>
            <person name="Aerts A.L."/>
            <person name="Barry K.W."/>
            <person name="Choi C."/>
            <person name="Clum A."/>
            <person name="Coughlan A.Y."/>
            <person name="Deshpande S."/>
            <person name="Douglass A.P."/>
            <person name="Hanson S.J."/>
            <person name="Klenk H.-P."/>
            <person name="LaButti K.M."/>
            <person name="Lapidus A."/>
            <person name="Lindquist E.A."/>
            <person name="Lipzen A.M."/>
            <person name="Meier-Kolthoff J.P."/>
            <person name="Ohm R.A."/>
            <person name="Otillar R.P."/>
            <person name="Pangilinan J.L."/>
            <person name="Peng Y."/>
            <person name="Rokas A."/>
            <person name="Rosa C.A."/>
            <person name="Scheuner C."/>
            <person name="Sibirny A.A."/>
            <person name="Slot J.C."/>
            <person name="Stielow J.B."/>
            <person name="Sun H."/>
            <person name="Kurtzman C.P."/>
            <person name="Blackwell M."/>
            <person name="Grigoriev I.V."/>
            <person name="Jeffries T.W."/>
        </authorList>
    </citation>
    <scope>NUCLEOTIDE SEQUENCE [LARGE SCALE GENOMIC DNA]</scope>
    <source>
        <strain evidence="1 2">DSM 6958</strain>
    </source>
</reference>
<organism evidence="1 2">
    <name type="scientific">Nadsonia fulvescens var. elongata DSM 6958</name>
    <dbReference type="NCBI Taxonomy" id="857566"/>
    <lineage>
        <taxon>Eukaryota</taxon>
        <taxon>Fungi</taxon>
        <taxon>Dikarya</taxon>
        <taxon>Ascomycota</taxon>
        <taxon>Saccharomycotina</taxon>
        <taxon>Dipodascomycetes</taxon>
        <taxon>Dipodascales</taxon>
        <taxon>Dipodascales incertae sedis</taxon>
        <taxon>Nadsonia</taxon>
    </lineage>
</organism>
<name>A0A1E3PQ75_9ASCO</name>
<dbReference type="EMBL" id="KV454407">
    <property type="protein sequence ID" value="ODQ66987.1"/>
    <property type="molecule type" value="Genomic_DNA"/>
</dbReference>
<dbReference type="AlphaFoldDB" id="A0A1E3PQ75"/>
<dbReference type="Proteomes" id="UP000095009">
    <property type="component" value="Unassembled WGS sequence"/>
</dbReference>
<keyword evidence="2" id="KW-1185">Reference proteome</keyword>
<evidence type="ECO:0008006" key="3">
    <source>
        <dbReference type="Google" id="ProtNLM"/>
    </source>
</evidence>
<proteinExistence type="predicted"/>
<sequence>MIDQNDEELGHARCCTKRLKLDHNLSAYSNPNPREAKIGIQTLKTISKNSELISESSILEIGSFDDLKPTYLHNLPFETLSLIMELVAAESVADLHSLSFVSWRLREVSKHQLFSTVYIDWLKIDTIMDALESQSKYLRDSVHTLCVTKPSSKGEWSKSKKLTGLIKYCYNVKELRVTISGSSSWLKYVEAMTQLDTLTVRSSVAVANERLHQQQRRVRNIGASTPSALFIQSRIDEALLDDISASRLPQFDVDHLCNLIGLNELSLEGFDVCCTSALNDNNIGKNNTNSTSSKVTKLHMCNCTWIYPYQVEHFANNIIDLTVSYTDSYRALTYYERLKSLAQSPPSTLKRFVLDLGARSPNSQMAWQPLSHQKCTHLKLLSIKGFVLPDLSLLRRLPPTLSKLDFELALCERNRINTDLQALQQSYMRELNRPGLVLNIQAVYWPDTDTDVRSLYSQFQSAPDYQVY</sequence>
<evidence type="ECO:0000313" key="2">
    <source>
        <dbReference type="Proteomes" id="UP000095009"/>
    </source>
</evidence>
<accession>A0A1E3PQ75</accession>